<dbReference type="PANTHER" id="PTHR30408">
    <property type="entry name" value="TYPE-1 RESTRICTION ENZYME ECOKI SPECIFICITY PROTEIN"/>
    <property type="match status" value="1"/>
</dbReference>
<dbReference type="Gene3D" id="3.90.220.20">
    <property type="entry name" value="DNA methylase specificity domains"/>
    <property type="match status" value="2"/>
</dbReference>
<comment type="similarity">
    <text evidence="1">Belongs to the type-I restriction system S methylase family.</text>
</comment>
<keyword evidence="3" id="KW-0238">DNA-binding</keyword>
<evidence type="ECO:0000313" key="6">
    <source>
        <dbReference type="Proteomes" id="UP000189935"/>
    </source>
</evidence>
<dbReference type="PANTHER" id="PTHR30408:SF12">
    <property type="entry name" value="TYPE I RESTRICTION ENZYME MJAVIII SPECIFICITY SUBUNIT"/>
    <property type="match status" value="1"/>
</dbReference>
<dbReference type="InterPro" id="IPR044946">
    <property type="entry name" value="Restrct_endonuc_typeI_TRD_sf"/>
</dbReference>
<dbReference type="InterPro" id="IPR000055">
    <property type="entry name" value="Restrct_endonuc_typeI_TRD"/>
</dbReference>
<dbReference type="GO" id="GO:0009307">
    <property type="term" value="P:DNA restriction-modification system"/>
    <property type="evidence" value="ECO:0007669"/>
    <property type="project" value="UniProtKB-KW"/>
</dbReference>
<dbReference type="AlphaFoldDB" id="A0A1M6TXF6"/>
<dbReference type="Proteomes" id="UP000189935">
    <property type="component" value="Chromosome I"/>
</dbReference>
<evidence type="ECO:0000313" key="5">
    <source>
        <dbReference type="EMBL" id="SHK61619.1"/>
    </source>
</evidence>
<evidence type="ECO:0000256" key="1">
    <source>
        <dbReference type="ARBA" id="ARBA00010923"/>
    </source>
</evidence>
<protein>
    <submittedName>
        <fullName evidence="5">Type I restriction enzyme, S subunit</fullName>
    </submittedName>
</protein>
<keyword evidence="2" id="KW-0680">Restriction system</keyword>
<name>A0A1M6TXF6_9BRAD</name>
<evidence type="ECO:0000256" key="2">
    <source>
        <dbReference type="ARBA" id="ARBA00022747"/>
    </source>
</evidence>
<dbReference type="GO" id="GO:0003677">
    <property type="term" value="F:DNA binding"/>
    <property type="evidence" value="ECO:0007669"/>
    <property type="project" value="UniProtKB-KW"/>
</dbReference>
<dbReference type="Pfam" id="PF01420">
    <property type="entry name" value="Methylase_S"/>
    <property type="match status" value="1"/>
</dbReference>
<accession>A0A1M6TXF6</accession>
<reference evidence="5 6" key="1">
    <citation type="submission" date="2016-11" db="EMBL/GenBank/DDBJ databases">
        <authorList>
            <person name="Jaros S."/>
            <person name="Januszkiewicz K."/>
            <person name="Wedrychowicz H."/>
        </authorList>
    </citation>
    <scope>NUCLEOTIDE SEQUENCE [LARGE SCALE GENOMIC DNA]</scope>
    <source>
        <strain evidence="5 6">GAS499</strain>
    </source>
</reference>
<dbReference type="RefSeq" id="WP_079540166.1">
    <property type="nucleotide sequence ID" value="NZ_LT670844.1"/>
</dbReference>
<dbReference type="SUPFAM" id="SSF116734">
    <property type="entry name" value="DNA methylase specificity domain"/>
    <property type="match status" value="2"/>
</dbReference>
<dbReference type="EMBL" id="LT670844">
    <property type="protein sequence ID" value="SHK61619.1"/>
    <property type="molecule type" value="Genomic_DNA"/>
</dbReference>
<dbReference type="InterPro" id="IPR052021">
    <property type="entry name" value="Type-I_RS_S_subunit"/>
</dbReference>
<sequence>MTFRTARLSEICDINPKIPKSLDDSALASFLPMAAVSEEGRIAFEEERTVAEVKKGYTYFERGDVLVAKITPCFENGKASRTFSLSKPFGFGSTEFHVLRVANDVLPDFLFYKIWNSSFRELGAQNMTGSAGQKRVPADFLKRLEIRLPPLEEQRRIAAILDKADALRRKRKSALDLLENTKNSFVEFALRKASSGKTEALGEYLDFITSGGRNWSKYYSPEGSRFIRSLDVQMNSISHEDPVYVAAPENAEARRTRTHKGDVLLTVTGSRIGRVAELPADLIGSYVSQHVAILRPTLAKLRPKFLSFFLSSREGQRQIQKWQYGQTKPGLNFKQIEGFLIPKISVNQQVRFEEIAERFEGSLSVQRDHCRRLTSLFSSLQSRAFSGQL</sequence>
<dbReference type="CDD" id="cd17260">
    <property type="entry name" value="RMtype1_S_EcoEI-TRD1-CR1_like"/>
    <property type="match status" value="1"/>
</dbReference>
<organism evidence="5 6">
    <name type="scientific">Bradyrhizobium lablabi</name>
    <dbReference type="NCBI Taxonomy" id="722472"/>
    <lineage>
        <taxon>Bacteria</taxon>
        <taxon>Pseudomonadati</taxon>
        <taxon>Pseudomonadota</taxon>
        <taxon>Alphaproteobacteria</taxon>
        <taxon>Hyphomicrobiales</taxon>
        <taxon>Nitrobacteraceae</taxon>
        <taxon>Bradyrhizobium</taxon>
    </lineage>
</organism>
<evidence type="ECO:0000256" key="3">
    <source>
        <dbReference type="ARBA" id="ARBA00023125"/>
    </source>
</evidence>
<gene>
    <name evidence="5" type="ORF">SAMN05444159_3724</name>
</gene>
<dbReference type="REBASE" id="167181">
    <property type="entry name" value="S.Bla499ORF3725P"/>
</dbReference>
<proteinExistence type="inferred from homology"/>
<evidence type="ECO:0000259" key="4">
    <source>
        <dbReference type="Pfam" id="PF01420"/>
    </source>
</evidence>
<dbReference type="OrthoDB" id="164285at2"/>
<feature type="domain" description="Type I restriction modification DNA specificity" evidence="4">
    <location>
        <begin position="5"/>
        <end position="173"/>
    </location>
</feature>